<proteinExistence type="predicted"/>
<protein>
    <submittedName>
        <fullName evidence="1">Putative ribonuclease H protein</fullName>
    </submittedName>
</protein>
<accession>A0A392S2R8</accession>
<name>A0A392S2R8_9FABA</name>
<organism evidence="1 2">
    <name type="scientific">Trifolium medium</name>
    <dbReference type="NCBI Taxonomy" id="97028"/>
    <lineage>
        <taxon>Eukaryota</taxon>
        <taxon>Viridiplantae</taxon>
        <taxon>Streptophyta</taxon>
        <taxon>Embryophyta</taxon>
        <taxon>Tracheophyta</taxon>
        <taxon>Spermatophyta</taxon>
        <taxon>Magnoliopsida</taxon>
        <taxon>eudicotyledons</taxon>
        <taxon>Gunneridae</taxon>
        <taxon>Pentapetalae</taxon>
        <taxon>rosids</taxon>
        <taxon>fabids</taxon>
        <taxon>Fabales</taxon>
        <taxon>Fabaceae</taxon>
        <taxon>Papilionoideae</taxon>
        <taxon>50 kb inversion clade</taxon>
        <taxon>NPAAA clade</taxon>
        <taxon>Hologalegina</taxon>
        <taxon>IRL clade</taxon>
        <taxon>Trifolieae</taxon>
        <taxon>Trifolium</taxon>
    </lineage>
</organism>
<keyword evidence="2" id="KW-1185">Reference proteome</keyword>
<dbReference type="AlphaFoldDB" id="A0A392S2R8"/>
<reference evidence="1 2" key="1">
    <citation type="journal article" date="2018" name="Front. Plant Sci.">
        <title>Red Clover (Trifolium pratense) and Zigzag Clover (T. medium) - A Picture of Genomic Similarities and Differences.</title>
        <authorList>
            <person name="Dluhosova J."/>
            <person name="Istvanek J."/>
            <person name="Nedelnik J."/>
            <person name="Repkova J."/>
        </authorList>
    </citation>
    <scope>NUCLEOTIDE SEQUENCE [LARGE SCALE GENOMIC DNA]</scope>
    <source>
        <strain evidence="2">cv. 10/8</strain>
        <tissue evidence="1">Leaf</tissue>
    </source>
</reference>
<sequence>MELSYWSVRDGNSVELCNHKWLDKDTRISDLNLVIPEQFRNAKVKDVVDVNGDWSWSLLKDWLPANILYKIATVLPPEASAGEDKRIWQ</sequence>
<evidence type="ECO:0000313" key="1">
    <source>
        <dbReference type="EMBL" id="MCI42310.1"/>
    </source>
</evidence>
<evidence type="ECO:0000313" key="2">
    <source>
        <dbReference type="Proteomes" id="UP000265520"/>
    </source>
</evidence>
<comment type="caution">
    <text evidence="1">The sequence shown here is derived from an EMBL/GenBank/DDBJ whole genome shotgun (WGS) entry which is preliminary data.</text>
</comment>
<feature type="non-terminal residue" evidence="1">
    <location>
        <position position="89"/>
    </location>
</feature>
<dbReference type="Proteomes" id="UP000265520">
    <property type="component" value="Unassembled WGS sequence"/>
</dbReference>
<dbReference type="EMBL" id="LXQA010302931">
    <property type="protein sequence ID" value="MCI42310.1"/>
    <property type="molecule type" value="Genomic_DNA"/>
</dbReference>